<dbReference type="AlphaFoldDB" id="A0A1Q9HQC3"/>
<dbReference type="OrthoDB" id="6215304at2"/>
<dbReference type="Gene3D" id="3.30.420.130">
    <property type="entry name" value="Dinitrogenase iron-molybdenum cofactor biosynthesis domain"/>
    <property type="match status" value="1"/>
</dbReference>
<organism evidence="3 4">
    <name type="scientific">Vibrio panuliri</name>
    <dbReference type="NCBI Taxonomy" id="1381081"/>
    <lineage>
        <taxon>Bacteria</taxon>
        <taxon>Pseudomonadati</taxon>
        <taxon>Pseudomonadota</taxon>
        <taxon>Gammaproteobacteria</taxon>
        <taxon>Vibrionales</taxon>
        <taxon>Vibrionaceae</taxon>
        <taxon>Vibrio</taxon>
    </lineage>
</organism>
<evidence type="ECO:0000313" key="3">
    <source>
        <dbReference type="EMBL" id="OLQ93045.1"/>
    </source>
</evidence>
<evidence type="ECO:0000256" key="1">
    <source>
        <dbReference type="ARBA" id="ARBA00023231"/>
    </source>
</evidence>
<keyword evidence="1" id="KW-0535">Nitrogen fixation</keyword>
<sequence>MIYAIPTRDFQVANHFSRSPNVVIVDDEHHTHQLIQLVETPSQCGKKKQWVEILNAYQVDAVVVRSIGKKMLKRLFDMQMKVLVSPAKVQVQHLDFNTLEEVKSIEYGREPRKQSSCCGSKKSAKPSMLLNPASTSFGAIKRISK</sequence>
<dbReference type="EMBL" id="MJMJ01000001">
    <property type="protein sequence ID" value="OLQ93045.1"/>
    <property type="molecule type" value="Genomic_DNA"/>
</dbReference>
<accession>A0A1Q9HQC3</accession>
<name>A0A1Q9HQC3_9VIBR</name>
<dbReference type="Pfam" id="PF02579">
    <property type="entry name" value="Nitro_FeMo-Co"/>
    <property type="match status" value="1"/>
</dbReference>
<protein>
    <recommendedName>
        <fullName evidence="2">Dinitrogenase iron-molybdenum cofactor biosynthesis domain-containing protein</fullName>
    </recommendedName>
</protein>
<dbReference type="InterPro" id="IPR036105">
    <property type="entry name" value="DiNase_FeMo-co_biosyn_sf"/>
</dbReference>
<comment type="caution">
    <text evidence="3">The sequence shown here is derived from an EMBL/GenBank/DDBJ whole genome shotgun (WGS) entry which is preliminary data.</text>
</comment>
<dbReference type="Proteomes" id="UP000186313">
    <property type="component" value="Unassembled WGS sequence"/>
</dbReference>
<reference evidence="3 4" key="1">
    <citation type="submission" date="2016-09" db="EMBL/GenBank/DDBJ databases">
        <title>Genomic Taxonomy of the Vibrionaceae.</title>
        <authorList>
            <person name="Gonzalez-Castillo A."/>
            <person name="Gomez-Gil B."/>
            <person name="Enciso-Ibarra K."/>
        </authorList>
    </citation>
    <scope>NUCLEOTIDE SEQUENCE [LARGE SCALE GENOMIC DNA]</scope>
    <source>
        <strain evidence="3 4">CAIM 703</strain>
    </source>
</reference>
<dbReference type="SUPFAM" id="SSF53146">
    <property type="entry name" value="Nitrogenase accessory factor-like"/>
    <property type="match status" value="1"/>
</dbReference>
<dbReference type="InterPro" id="IPR003731">
    <property type="entry name" value="Di-Nase_FeMo-co_biosynth"/>
</dbReference>
<dbReference type="RefSeq" id="WP_075705665.1">
    <property type="nucleotide sequence ID" value="NZ_MJMJ01000001.1"/>
</dbReference>
<evidence type="ECO:0000313" key="4">
    <source>
        <dbReference type="Proteomes" id="UP000186313"/>
    </source>
</evidence>
<dbReference type="STRING" id="1381081.BIY22_00705"/>
<proteinExistence type="predicted"/>
<gene>
    <name evidence="3" type="ORF">BIY22_00705</name>
</gene>
<evidence type="ECO:0000259" key="2">
    <source>
        <dbReference type="Pfam" id="PF02579"/>
    </source>
</evidence>
<feature type="domain" description="Dinitrogenase iron-molybdenum cofactor biosynthesis" evidence="2">
    <location>
        <begin position="11"/>
        <end position="89"/>
    </location>
</feature>